<name>A0A2J6SB54_HYAVF</name>
<gene>
    <name evidence="3" type="ORF">L207DRAFT_628542</name>
</gene>
<organism evidence="3 4">
    <name type="scientific">Hyaloscypha variabilis (strain UAMH 11265 / GT02V1 / F)</name>
    <name type="common">Meliniomyces variabilis</name>
    <dbReference type="NCBI Taxonomy" id="1149755"/>
    <lineage>
        <taxon>Eukaryota</taxon>
        <taxon>Fungi</taxon>
        <taxon>Dikarya</taxon>
        <taxon>Ascomycota</taxon>
        <taxon>Pezizomycotina</taxon>
        <taxon>Leotiomycetes</taxon>
        <taxon>Helotiales</taxon>
        <taxon>Hyaloscyphaceae</taxon>
        <taxon>Hyaloscypha</taxon>
        <taxon>Hyaloscypha variabilis</taxon>
    </lineage>
</organism>
<feature type="region of interest" description="Disordered" evidence="1">
    <location>
        <begin position="21"/>
        <end position="60"/>
    </location>
</feature>
<evidence type="ECO:0000256" key="1">
    <source>
        <dbReference type="SAM" id="MobiDB-lite"/>
    </source>
</evidence>
<keyword evidence="4" id="KW-1185">Reference proteome</keyword>
<dbReference type="AlphaFoldDB" id="A0A2J6SB54"/>
<accession>A0A2J6SB54</accession>
<dbReference type="Proteomes" id="UP000235786">
    <property type="component" value="Unassembled WGS sequence"/>
</dbReference>
<feature type="transmembrane region" description="Helical" evidence="2">
    <location>
        <begin position="138"/>
        <end position="162"/>
    </location>
</feature>
<proteinExistence type="predicted"/>
<evidence type="ECO:0000256" key="2">
    <source>
        <dbReference type="SAM" id="Phobius"/>
    </source>
</evidence>
<keyword evidence="2" id="KW-0812">Transmembrane</keyword>
<sequence>MPFADNDEILPLLPGIYSNTNPNLELEEPPPAYVSSSSHEVRPDVLPPYASSSREAEEGGLPPYITPSHYQYFSLAARNQATLCNMRMQPVRKPKTSPPRRPPAKHKTGVYINGSRAWKKPAKRRGCPCCCGMPHMPWIAVFLLFFAIIIIPGLVIGLPLGLPHHSSGKSNGSG</sequence>
<keyword evidence="2" id="KW-1133">Transmembrane helix</keyword>
<reference evidence="3 4" key="1">
    <citation type="submission" date="2016-04" db="EMBL/GenBank/DDBJ databases">
        <title>A degradative enzymes factory behind the ericoid mycorrhizal symbiosis.</title>
        <authorList>
            <consortium name="DOE Joint Genome Institute"/>
            <person name="Martino E."/>
            <person name="Morin E."/>
            <person name="Grelet G."/>
            <person name="Kuo A."/>
            <person name="Kohler A."/>
            <person name="Daghino S."/>
            <person name="Barry K."/>
            <person name="Choi C."/>
            <person name="Cichocki N."/>
            <person name="Clum A."/>
            <person name="Copeland A."/>
            <person name="Hainaut M."/>
            <person name="Haridas S."/>
            <person name="Labutti K."/>
            <person name="Lindquist E."/>
            <person name="Lipzen A."/>
            <person name="Khouja H.-R."/>
            <person name="Murat C."/>
            <person name="Ohm R."/>
            <person name="Olson A."/>
            <person name="Spatafora J."/>
            <person name="Veneault-Fourrey C."/>
            <person name="Henrissat B."/>
            <person name="Grigoriev I."/>
            <person name="Martin F."/>
            <person name="Perotto S."/>
        </authorList>
    </citation>
    <scope>NUCLEOTIDE SEQUENCE [LARGE SCALE GENOMIC DNA]</scope>
    <source>
        <strain evidence="3 4">F</strain>
    </source>
</reference>
<evidence type="ECO:0000313" key="4">
    <source>
        <dbReference type="Proteomes" id="UP000235786"/>
    </source>
</evidence>
<evidence type="ECO:0000313" key="3">
    <source>
        <dbReference type="EMBL" id="PMD47994.1"/>
    </source>
</evidence>
<dbReference type="EMBL" id="KZ613938">
    <property type="protein sequence ID" value="PMD47994.1"/>
    <property type="molecule type" value="Genomic_DNA"/>
</dbReference>
<keyword evidence="2" id="KW-0472">Membrane</keyword>
<protein>
    <submittedName>
        <fullName evidence="3">Uncharacterized protein</fullName>
    </submittedName>
</protein>